<keyword evidence="3" id="KW-1185">Reference proteome</keyword>
<protein>
    <recommendedName>
        <fullName evidence="1">DUF7660 domain-containing protein</fullName>
    </recommendedName>
</protein>
<evidence type="ECO:0000313" key="3">
    <source>
        <dbReference type="Proteomes" id="UP000609346"/>
    </source>
</evidence>
<feature type="domain" description="DUF7660" evidence="1">
    <location>
        <begin position="8"/>
        <end position="72"/>
    </location>
</feature>
<reference evidence="2 3" key="1">
    <citation type="submission" date="2020-09" db="EMBL/GenBank/DDBJ databases">
        <title>Paenibacillus sp. strain PR3 16S rRNA gene Genome sequencing and assembly.</title>
        <authorList>
            <person name="Kim J."/>
        </authorList>
    </citation>
    <scope>NUCLEOTIDE SEQUENCE [LARGE SCALE GENOMIC DNA]</scope>
    <source>
        <strain evidence="2 3">PR3</strain>
    </source>
</reference>
<accession>A0ABR8MUN2</accession>
<evidence type="ECO:0000313" key="2">
    <source>
        <dbReference type="EMBL" id="MBD3919674.1"/>
    </source>
</evidence>
<dbReference type="EMBL" id="JACXZA010000003">
    <property type="protein sequence ID" value="MBD3919674.1"/>
    <property type="molecule type" value="Genomic_DNA"/>
</dbReference>
<sequence>MDPSKVSSKDELIAYLHELRRDLNEHAEDWENPTLNRFLEAMEAWLSDSGAYSDSLTWSVFATTLAAGKAYE</sequence>
<proteinExistence type="predicted"/>
<organism evidence="2 3">
    <name type="scientific">Paenibacillus terricola</name>
    <dbReference type="NCBI Taxonomy" id="2763503"/>
    <lineage>
        <taxon>Bacteria</taxon>
        <taxon>Bacillati</taxon>
        <taxon>Bacillota</taxon>
        <taxon>Bacilli</taxon>
        <taxon>Bacillales</taxon>
        <taxon>Paenibacillaceae</taxon>
        <taxon>Paenibacillus</taxon>
    </lineage>
</organism>
<dbReference type="RefSeq" id="WP_191203973.1">
    <property type="nucleotide sequence ID" value="NZ_JACXZA010000003.1"/>
</dbReference>
<gene>
    <name evidence="2" type="ORF">H8B09_12995</name>
</gene>
<name>A0ABR8MUN2_9BACL</name>
<dbReference type="InterPro" id="IPR056077">
    <property type="entry name" value="DUF7660"/>
</dbReference>
<comment type="caution">
    <text evidence="2">The sequence shown here is derived from an EMBL/GenBank/DDBJ whole genome shotgun (WGS) entry which is preliminary data.</text>
</comment>
<dbReference type="Proteomes" id="UP000609346">
    <property type="component" value="Unassembled WGS sequence"/>
</dbReference>
<evidence type="ECO:0000259" key="1">
    <source>
        <dbReference type="Pfam" id="PF24693"/>
    </source>
</evidence>
<dbReference type="Pfam" id="PF24693">
    <property type="entry name" value="DUF7660"/>
    <property type="match status" value="1"/>
</dbReference>